<protein>
    <submittedName>
        <fullName evidence="2">Uncharacterized protein</fullName>
    </submittedName>
</protein>
<dbReference type="InParanoid" id="K3Z310"/>
<evidence type="ECO:0000313" key="3">
    <source>
        <dbReference type="Proteomes" id="UP000004995"/>
    </source>
</evidence>
<dbReference type="PROSITE" id="PS51257">
    <property type="entry name" value="PROKAR_LIPOPROTEIN"/>
    <property type="match status" value="1"/>
</dbReference>
<reference evidence="2" key="2">
    <citation type="submission" date="2018-08" db="UniProtKB">
        <authorList>
            <consortium name="EnsemblPlants"/>
        </authorList>
    </citation>
    <scope>IDENTIFICATION</scope>
    <source>
        <strain evidence="2">Yugu1</strain>
    </source>
</reference>
<dbReference type="AlphaFoldDB" id="K3Z310"/>
<keyword evidence="1" id="KW-0812">Transmembrane</keyword>
<name>K3Z310_SETIT</name>
<dbReference type="Proteomes" id="UP000004995">
    <property type="component" value="Unassembled WGS sequence"/>
</dbReference>
<feature type="transmembrane region" description="Helical" evidence="1">
    <location>
        <begin position="6"/>
        <end position="31"/>
    </location>
</feature>
<dbReference type="HOGENOM" id="CLU_2626678_0_0_1"/>
<dbReference type="Gramene" id="KQK85637">
    <property type="protein sequence ID" value="KQK85637"/>
    <property type="gene ID" value="SETIT_020928mg"/>
</dbReference>
<reference evidence="3" key="1">
    <citation type="journal article" date="2012" name="Nat. Biotechnol.">
        <title>Reference genome sequence of the model plant Setaria.</title>
        <authorList>
            <person name="Bennetzen J.L."/>
            <person name="Schmutz J."/>
            <person name="Wang H."/>
            <person name="Percifield R."/>
            <person name="Hawkins J."/>
            <person name="Pontaroli A.C."/>
            <person name="Estep M."/>
            <person name="Feng L."/>
            <person name="Vaughn J.N."/>
            <person name="Grimwood J."/>
            <person name="Jenkins J."/>
            <person name="Barry K."/>
            <person name="Lindquist E."/>
            <person name="Hellsten U."/>
            <person name="Deshpande S."/>
            <person name="Wang X."/>
            <person name="Wu X."/>
            <person name="Mitros T."/>
            <person name="Triplett J."/>
            <person name="Yang X."/>
            <person name="Ye C.Y."/>
            <person name="Mauro-Herrera M."/>
            <person name="Wang L."/>
            <person name="Li P."/>
            <person name="Sharma M."/>
            <person name="Sharma R."/>
            <person name="Ronald P.C."/>
            <person name="Panaud O."/>
            <person name="Kellogg E.A."/>
            <person name="Brutnell T.P."/>
            <person name="Doust A.N."/>
            <person name="Tuskan G.A."/>
            <person name="Rokhsar D."/>
            <person name="Devos K.M."/>
        </authorList>
    </citation>
    <scope>NUCLEOTIDE SEQUENCE [LARGE SCALE GENOMIC DNA]</scope>
    <source>
        <strain evidence="3">cv. Yugu1</strain>
    </source>
</reference>
<accession>K3Z310</accession>
<keyword evidence="1" id="KW-1133">Transmembrane helix</keyword>
<keyword evidence="1" id="KW-0472">Membrane</keyword>
<organism evidence="2 3">
    <name type="scientific">Setaria italica</name>
    <name type="common">Foxtail millet</name>
    <name type="synonym">Panicum italicum</name>
    <dbReference type="NCBI Taxonomy" id="4555"/>
    <lineage>
        <taxon>Eukaryota</taxon>
        <taxon>Viridiplantae</taxon>
        <taxon>Streptophyta</taxon>
        <taxon>Embryophyta</taxon>
        <taxon>Tracheophyta</taxon>
        <taxon>Spermatophyta</taxon>
        <taxon>Magnoliopsida</taxon>
        <taxon>Liliopsida</taxon>
        <taxon>Poales</taxon>
        <taxon>Poaceae</taxon>
        <taxon>PACMAD clade</taxon>
        <taxon>Panicoideae</taxon>
        <taxon>Panicodae</taxon>
        <taxon>Paniceae</taxon>
        <taxon>Cenchrinae</taxon>
        <taxon>Setaria</taxon>
    </lineage>
</organism>
<evidence type="ECO:0000313" key="2">
    <source>
        <dbReference type="EnsemblPlants" id="KQK85637"/>
    </source>
</evidence>
<keyword evidence="3" id="KW-1185">Reference proteome</keyword>
<dbReference type="EnsemblPlants" id="KQK85637">
    <property type="protein sequence ID" value="KQK85637"/>
    <property type="gene ID" value="SETIT_020928mg"/>
</dbReference>
<proteinExistence type="predicted"/>
<evidence type="ECO:0000256" key="1">
    <source>
        <dbReference type="SAM" id="Phobius"/>
    </source>
</evidence>
<sequence>MYTSILKGTSLLCLMAFACIMWALYFSIIYIQIKRKCFKKLLCIPIVFYNWRTNMVRKLVSSVLNSCTFSVSAIILEG</sequence>